<evidence type="ECO:0000256" key="4">
    <source>
        <dbReference type="ARBA" id="ARBA00022989"/>
    </source>
</evidence>
<feature type="compositionally biased region" description="Low complexity" evidence="7">
    <location>
        <begin position="125"/>
        <end position="147"/>
    </location>
</feature>
<dbReference type="InterPro" id="IPR034294">
    <property type="entry name" value="Aquaporin_transptr"/>
</dbReference>
<evidence type="ECO:0000256" key="2">
    <source>
        <dbReference type="ARBA" id="ARBA00022692"/>
    </source>
</evidence>
<dbReference type="PANTHER" id="PTHR45687">
    <property type="entry name" value="AQUAPORIN OR AQUAGLYCEROPORIN RELATED"/>
    <property type="match status" value="1"/>
</dbReference>
<organism evidence="9 10">
    <name type="scientific">Panicum miliaceum</name>
    <name type="common">Proso millet</name>
    <name type="synonym">Broomcorn millet</name>
    <dbReference type="NCBI Taxonomy" id="4540"/>
    <lineage>
        <taxon>Eukaryota</taxon>
        <taxon>Viridiplantae</taxon>
        <taxon>Streptophyta</taxon>
        <taxon>Embryophyta</taxon>
        <taxon>Tracheophyta</taxon>
        <taxon>Spermatophyta</taxon>
        <taxon>Magnoliopsida</taxon>
        <taxon>Liliopsida</taxon>
        <taxon>Poales</taxon>
        <taxon>Poaceae</taxon>
        <taxon>PACMAD clade</taxon>
        <taxon>Panicoideae</taxon>
        <taxon>Panicodae</taxon>
        <taxon>Paniceae</taxon>
        <taxon>Panicinae</taxon>
        <taxon>Panicum</taxon>
        <taxon>Panicum sect. Panicum</taxon>
    </lineage>
</organism>
<comment type="similarity">
    <text evidence="6">Belongs to the MIP/aquaporin (TC 1.A.8) family.</text>
</comment>
<dbReference type="Proteomes" id="UP000275267">
    <property type="component" value="Unassembled WGS sequence"/>
</dbReference>
<name>A0A3L6PEF0_PANMI</name>
<dbReference type="STRING" id="4540.A0A3L6PEF0"/>
<comment type="caution">
    <text evidence="9">The sequence shown here is derived from an EMBL/GenBank/DDBJ whole genome shotgun (WGS) entry which is preliminary data.</text>
</comment>
<comment type="subcellular location">
    <subcellularLocation>
        <location evidence="1">Membrane</location>
        <topology evidence="1">Multi-pass membrane protein</topology>
    </subcellularLocation>
</comment>
<dbReference type="GO" id="GO:0015267">
    <property type="term" value="F:channel activity"/>
    <property type="evidence" value="ECO:0007669"/>
    <property type="project" value="InterPro"/>
</dbReference>
<feature type="transmembrane region" description="Helical" evidence="8">
    <location>
        <begin position="257"/>
        <end position="276"/>
    </location>
</feature>
<proteinExistence type="inferred from homology"/>
<sequence>MTTATASCSPPHPTLAHWLLSFSAPRLASCDSHGRRQAAGRGRARGRGPLTGAAACRRRRTTWAAAIASPRRAAVRGRQALIVDSWSFYGAGIAEFVATFLFLYVTAVLTVMGVGRSPSRCGTVGSTRASRGRPAARSSRSSTAPPACWAGTTRPSTFGLLLARRLSSLPRAAYYAAMQCLGAVCGAGAVKAVAGRGRDVRGHGRQRQRHDRAPGYSGTPRATASAPRSWAGFFSCTPSSRPPKPSAAPGTRTSRSIGLAVFLVHLATIPIAGTAARPLRKAISRRFPDLRLPHRGTRRASPSVAGGPAGRARQCGAALLRPRVERAWRREFGSSAARAGMSCNDGEMKILVFQFVFGDGGISEQHGSFFPSSSVAVVVGGLILAESGGCAVHSEGVFCGDFDVDDVFSGEVIFCAGVLAFYVPSCAFNAHAVIGSVNFTTNDMVAPNQRKVVSFKPTVPTVSDEDDRESLAKI</sequence>
<keyword evidence="2 6" id="KW-0812">Transmembrane</keyword>
<reference evidence="10" key="1">
    <citation type="journal article" date="2019" name="Nat. Commun.">
        <title>The genome of broomcorn millet.</title>
        <authorList>
            <person name="Zou C."/>
            <person name="Miki D."/>
            <person name="Li D."/>
            <person name="Tang Q."/>
            <person name="Xiao L."/>
            <person name="Rajput S."/>
            <person name="Deng P."/>
            <person name="Jia W."/>
            <person name="Huang R."/>
            <person name="Zhang M."/>
            <person name="Sun Y."/>
            <person name="Hu J."/>
            <person name="Fu X."/>
            <person name="Schnable P.S."/>
            <person name="Li F."/>
            <person name="Zhang H."/>
            <person name="Feng B."/>
            <person name="Zhu X."/>
            <person name="Liu R."/>
            <person name="Schnable J.C."/>
            <person name="Zhu J.-K."/>
            <person name="Zhang H."/>
        </authorList>
    </citation>
    <scope>NUCLEOTIDE SEQUENCE [LARGE SCALE GENOMIC DNA]</scope>
</reference>
<evidence type="ECO:0000256" key="7">
    <source>
        <dbReference type="SAM" id="MobiDB-lite"/>
    </source>
</evidence>
<dbReference type="Gene3D" id="1.20.1080.10">
    <property type="entry name" value="Glycerol uptake facilitator protein"/>
    <property type="match status" value="1"/>
</dbReference>
<dbReference type="AlphaFoldDB" id="A0A3L6PEF0"/>
<dbReference type="InterPro" id="IPR000425">
    <property type="entry name" value="MIP"/>
</dbReference>
<keyword evidence="5 8" id="KW-0472">Membrane</keyword>
<dbReference type="PRINTS" id="PR00783">
    <property type="entry name" value="MINTRINSICP"/>
</dbReference>
<feature type="region of interest" description="Disordered" evidence="7">
    <location>
        <begin position="196"/>
        <end position="227"/>
    </location>
</feature>
<keyword evidence="3" id="KW-0677">Repeat</keyword>
<feature type="region of interest" description="Disordered" evidence="7">
    <location>
        <begin position="120"/>
        <end position="148"/>
    </location>
</feature>
<dbReference type="InterPro" id="IPR023271">
    <property type="entry name" value="Aquaporin-like"/>
</dbReference>
<dbReference type="SUPFAM" id="SSF81338">
    <property type="entry name" value="Aquaporin-like"/>
    <property type="match status" value="1"/>
</dbReference>
<evidence type="ECO:0000256" key="8">
    <source>
        <dbReference type="SAM" id="Phobius"/>
    </source>
</evidence>
<dbReference type="Pfam" id="PF00230">
    <property type="entry name" value="MIP"/>
    <property type="match status" value="1"/>
</dbReference>
<evidence type="ECO:0000313" key="9">
    <source>
        <dbReference type="EMBL" id="RLM55947.1"/>
    </source>
</evidence>
<feature type="region of interest" description="Disordered" evidence="7">
    <location>
        <begin position="233"/>
        <end position="252"/>
    </location>
</feature>
<protein>
    <submittedName>
        <fullName evidence="9">Uncharacterized protein</fullName>
    </submittedName>
</protein>
<evidence type="ECO:0000256" key="3">
    <source>
        <dbReference type="ARBA" id="ARBA00022737"/>
    </source>
</evidence>
<keyword evidence="4 8" id="KW-1133">Transmembrane helix</keyword>
<feature type="transmembrane region" description="Helical" evidence="8">
    <location>
        <begin position="86"/>
        <end position="111"/>
    </location>
</feature>
<evidence type="ECO:0000256" key="1">
    <source>
        <dbReference type="ARBA" id="ARBA00004141"/>
    </source>
</evidence>
<dbReference type="GO" id="GO:0016020">
    <property type="term" value="C:membrane"/>
    <property type="evidence" value="ECO:0007669"/>
    <property type="project" value="UniProtKB-SubCell"/>
</dbReference>
<gene>
    <name evidence="9" type="ORF">C2845_PM10G08170</name>
</gene>
<feature type="transmembrane region" description="Helical" evidence="8">
    <location>
        <begin position="172"/>
        <end position="194"/>
    </location>
</feature>
<accession>A0A3L6PEF0</accession>
<dbReference type="EMBL" id="PQIB02000018">
    <property type="protein sequence ID" value="RLM55947.1"/>
    <property type="molecule type" value="Genomic_DNA"/>
</dbReference>
<dbReference type="OrthoDB" id="3222at2759"/>
<evidence type="ECO:0000256" key="5">
    <source>
        <dbReference type="ARBA" id="ARBA00023136"/>
    </source>
</evidence>
<evidence type="ECO:0000313" key="10">
    <source>
        <dbReference type="Proteomes" id="UP000275267"/>
    </source>
</evidence>
<evidence type="ECO:0000256" key="6">
    <source>
        <dbReference type="RuleBase" id="RU000477"/>
    </source>
</evidence>
<keyword evidence="10" id="KW-1185">Reference proteome</keyword>
<keyword evidence="6" id="KW-0813">Transport</keyword>